<accession>A0ABV3SFN2</accession>
<reference evidence="1 2" key="1">
    <citation type="submission" date="2024-05" db="EMBL/GenBank/DDBJ databases">
        <authorList>
            <person name="Jiang F."/>
        </authorList>
    </citation>
    <scope>NUCLEOTIDE SEQUENCE [LARGE SCALE GENOMIC DNA]</scope>
    <source>
        <strain evidence="1 2">LZ166</strain>
    </source>
</reference>
<proteinExistence type="predicted"/>
<comment type="caution">
    <text evidence="1">The sequence shown here is derived from an EMBL/GenBank/DDBJ whole genome shotgun (WGS) entry which is preliminary data.</text>
</comment>
<keyword evidence="2" id="KW-1185">Reference proteome</keyword>
<dbReference type="Proteomes" id="UP001556692">
    <property type="component" value="Unassembled WGS sequence"/>
</dbReference>
<organism evidence="1 2">
    <name type="scientific">Aquibium pacificus</name>
    <dbReference type="NCBI Taxonomy" id="3153579"/>
    <lineage>
        <taxon>Bacteria</taxon>
        <taxon>Pseudomonadati</taxon>
        <taxon>Pseudomonadota</taxon>
        <taxon>Alphaproteobacteria</taxon>
        <taxon>Hyphomicrobiales</taxon>
        <taxon>Phyllobacteriaceae</taxon>
        <taxon>Aquibium</taxon>
    </lineage>
</organism>
<name>A0ABV3SFN2_9HYPH</name>
<dbReference type="EMBL" id="JBDPGJ010000002">
    <property type="protein sequence ID" value="MEX0405529.1"/>
    <property type="molecule type" value="Genomic_DNA"/>
</dbReference>
<gene>
    <name evidence="1" type="ORF">ABGN05_07655</name>
</gene>
<sequence>MLCDKSRENRIRRRFRMEGYRLRKTPARSSLREHFGTGYLVLDSDGLGVLGFDYSFNPYSATLEEVEEFVAEL</sequence>
<evidence type="ECO:0000313" key="2">
    <source>
        <dbReference type="Proteomes" id="UP001556692"/>
    </source>
</evidence>
<protein>
    <submittedName>
        <fullName evidence="1">Uncharacterized protein</fullName>
    </submittedName>
</protein>
<evidence type="ECO:0000313" key="1">
    <source>
        <dbReference type="EMBL" id="MEX0405529.1"/>
    </source>
</evidence>
<dbReference type="RefSeq" id="WP_367953423.1">
    <property type="nucleotide sequence ID" value="NZ_JBDPGJ010000002.1"/>
</dbReference>